<dbReference type="NCBIfam" id="TIGR01509">
    <property type="entry name" value="HAD-SF-IA-v3"/>
    <property type="match status" value="1"/>
</dbReference>
<evidence type="ECO:0000313" key="5">
    <source>
        <dbReference type="EMBL" id="GKI19138.1"/>
    </source>
</evidence>
<name>A0AA37KQR4_9BACT</name>
<dbReference type="RefSeq" id="WP_244076560.1">
    <property type="nucleotide sequence ID" value="NZ_AP025581.1"/>
</dbReference>
<dbReference type="Pfam" id="PF00702">
    <property type="entry name" value="Hydrolase"/>
    <property type="match status" value="1"/>
</dbReference>
<evidence type="ECO:0000313" key="6">
    <source>
        <dbReference type="Proteomes" id="UP001055105"/>
    </source>
</evidence>
<comment type="caution">
    <text evidence="5">The sequence shown here is derived from an EMBL/GenBank/DDBJ whole genome shotgun (WGS) entry which is preliminary data.</text>
</comment>
<dbReference type="Gene3D" id="3.40.50.1000">
    <property type="entry name" value="HAD superfamily/HAD-like"/>
    <property type="match status" value="1"/>
</dbReference>
<dbReference type="AlphaFoldDB" id="A0AA37KQR4"/>
<dbReference type="GO" id="GO:0006281">
    <property type="term" value="P:DNA repair"/>
    <property type="evidence" value="ECO:0007669"/>
    <property type="project" value="TreeGrafter"/>
</dbReference>
<sequence length="215" mass="24406">MTHPGSEIKLILLDFDGTLADTRRANTLAYVATLREAGYTLTEEEYAARYFGMRCDEFLTRIGIADPAERERLRLRKIALYPTFFDTVRLNRPLWDFCRQFRAQGGRVWIVSTGSRANIDNAMRHLGIAGPQAVRRLETPDEDTSRKEERLPEENAVEGILSGADVARSKPAPDCFLEAMRREGCTPRETLIFEDSEIGLEAARRSGASYFRVKL</sequence>
<dbReference type="GO" id="GO:0008967">
    <property type="term" value="F:phosphoglycolate phosphatase activity"/>
    <property type="evidence" value="ECO:0007669"/>
    <property type="project" value="UniProtKB-EC"/>
</dbReference>
<dbReference type="SFLD" id="SFLDG01129">
    <property type="entry name" value="C1.5:_HAD__Beta-PGM__Phosphata"/>
    <property type="match status" value="1"/>
</dbReference>
<protein>
    <recommendedName>
        <fullName evidence="4">phosphoglycolate phosphatase</fullName>
        <ecNumber evidence="4">3.1.3.18</ecNumber>
    </recommendedName>
</protein>
<dbReference type="PANTHER" id="PTHR43434:SF1">
    <property type="entry name" value="PHOSPHOGLYCOLATE PHOSPHATASE"/>
    <property type="match status" value="1"/>
</dbReference>
<dbReference type="InterPro" id="IPR023198">
    <property type="entry name" value="PGP-like_dom2"/>
</dbReference>
<evidence type="ECO:0000256" key="1">
    <source>
        <dbReference type="ARBA" id="ARBA00000830"/>
    </source>
</evidence>
<dbReference type="InterPro" id="IPR006439">
    <property type="entry name" value="HAD-SF_hydro_IA"/>
</dbReference>
<evidence type="ECO:0000256" key="4">
    <source>
        <dbReference type="ARBA" id="ARBA00013078"/>
    </source>
</evidence>
<dbReference type="SFLD" id="SFLDS00003">
    <property type="entry name" value="Haloacid_Dehalogenase"/>
    <property type="match status" value="1"/>
</dbReference>
<evidence type="ECO:0000256" key="2">
    <source>
        <dbReference type="ARBA" id="ARBA00004818"/>
    </source>
</evidence>
<comment type="pathway">
    <text evidence="2">Organic acid metabolism; glycolate biosynthesis; glycolate from 2-phosphoglycolate: step 1/1.</text>
</comment>
<dbReference type="PANTHER" id="PTHR43434">
    <property type="entry name" value="PHOSPHOGLYCOLATE PHOSPHATASE"/>
    <property type="match status" value="1"/>
</dbReference>
<gene>
    <name evidence="5" type="ORF">CE91St16_20460</name>
</gene>
<organism evidence="5 6">
    <name type="scientific">Alistipes finegoldii</name>
    <dbReference type="NCBI Taxonomy" id="214856"/>
    <lineage>
        <taxon>Bacteria</taxon>
        <taxon>Pseudomonadati</taxon>
        <taxon>Bacteroidota</taxon>
        <taxon>Bacteroidia</taxon>
        <taxon>Bacteroidales</taxon>
        <taxon>Rikenellaceae</taxon>
        <taxon>Alistipes</taxon>
    </lineage>
</organism>
<proteinExistence type="inferred from homology"/>
<dbReference type="InterPro" id="IPR050155">
    <property type="entry name" value="HAD-like_hydrolase_sf"/>
</dbReference>
<accession>A0AA37KQR4</accession>
<dbReference type="EC" id="3.1.3.18" evidence="4"/>
<dbReference type="EMBL" id="BQOL01000001">
    <property type="protein sequence ID" value="GKI19138.1"/>
    <property type="molecule type" value="Genomic_DNA"/>
</dbReference>
<dbReference type="InterPro" id="IPR036412">
    <property type="entry name" value="HAD-like_sf"/>
</dbReference>
<evidence type="ECO:0000256" key="3">
    <source>
        <dbReference type="ARBA" id="ARBA00006171"/>
    </source>
</evidence>
<dbReference type="InterPro" id="IPR023214">
    <property type="entry name" value="HAD_sf"/>
</dbReference>
<dbReference type="GO" id="GO:0005829">
    <property type="term" value="C:cytosol"/>
    <property type="evidence" value="ECO:0007669"/>
    <property type="project" value="TreeGrafter"/>
</dbReference>
<comment type="catalytic activity">
    <reaction evidence="1">
        <text>2-phosphoglycolate + H2O = glycolate + phosphate</text>
        <dbReference type="Rhea" id="RHEA:14369"/>
        <dbReference type="ChEBI" id="CHEBI:15377"/>
        <dbReference type="ChEBI" id="CHEBI:29805"/>
        <dbReference type="ChEBI" id="CHEBI:43474"/>
        <dbReference type="ChEBI" id="CHEBI:58033"/>
        <dbReference type="EC" id="3.1.3.18"/>
    </reaction>
</comment>
<reference evidence="5" key="1">
    <citation type="submission" date="2022-01" db="EMBL/GenBank/DDBJ databases">
        <title>Novel bile acid biosynthetic pathways are enriched in the microbiome of centenarians.</title>
        <authorList>
            <person name="Sato Y."/>
            <person name="Atarashi K."/>
            <person name="Plichta R.D."/>
            <person name="Arai Y."/>
            <person name="Sasajima S."/>
            <person name="Kearney M.S."/>
            <person name="Suda W."/>
            <person name="Takeshita K."/>
            <person name="Sasaki T."/>
            <person name="Okamoto S."/>
            <person name="Skelly N.A."/>
            <person name="Okamura Y."/>
            <person name="Vlamakis H."/>
            <person name="Li Y."/>
            <person name="Tanoue T."/>
            <person name="Takei H."/>
            <person name="Nittono H."/>
            <person name="Narushima S."/>
            <person name="Irie J."/>
            <person name="Itoh H."/>
            <person name="Moriya K."/>
            <person name="Sugiura Y."/>
            <person name="Suematsu M."/>
            <person name="Moritoki N."/>
            <person name="Shibata S."/>
            <person name="Littman R.D."/>
            <person name="Fischbach A.M."/>
            <person name="Uwamino Y."/>
            <person name="Inoue T."/>
            <person name="Honda A."/>
            <person name="Hattori M."/>
            <person name="Murai T."/>
            <person name="Xavier J.R."/>
            <person name="Hirose N."/>
            <person name="Honda K."/>
        </authorList>
    </citation>
    <scope>NUCLEOTIDE SEQUENCE</scope>
    <source>
        <strain evidence="5">CE91-St16</strain>
    </source>
</reference>
<comment type="similarity">
    <text evidence="3">Belongs to the HAD-like hydrolase superfamily. CbbY/CbbZ/Gph/YieH family.</text>
</comment>
<dbReference type="SUPFAM" id="SSF56784">
    <property type="entry name" value="HAD-like"/>
    <property type="match status" value="1"/>
</dbReference>
<dbReference type="CDD" id="cd07505">
    <property type="entry name" value="HAD_BPGM-like"/>
    <property type="match status" value="1"/>
</dbReference>
<dbReference type="Proteomes" id="UP001055105">
    <property type="component" value="Unassembled WGS sequence"/>
</dbReference>
<dbReference type="Gene3D" id="1.10.150.240">
    <property type="entry name" value="Putative phosphatase, domain 2"/>
    <property type="match status" value="1"/>
</dbReference>